<comment type="caution">
    <text evidence="1">The sequence shown here is derived from an EMBL/GenBank/DDBJ whole genome shotgun (WGS) entry which is preliminary data.</text>
</comment>
<dbReference type="Proteomes" id="UP000475862">
    <property type="component" value="Unassembled WGS sequence"/>
</dbReference>
<evidence type="ECO:0000313" key="2">
    <source>
        <dbReference type="Proteomes" id="UP000475862"/>
    </source>
</evidence>
<name>A0A6G0U9T7_APHGL</name>
<evidence type="ECO:0000313" key="1">
    <source>
        <dbReference type="EMBL" id="KAE9545359.1"/>
    </source>
</evidence>
<gene>
    <name evidence="1" type="ORF">AGLY_000902</name>
</gene>
<keyword evidence="2" id="KW-1185">Reference proteome</keyword>
<organism evidence="1 2">
    <name type="scientific">Aphis glycines</name>
    <name type="common">Soybean aphid</name>
    <dbReference type="NCBI Taxonomy" id="307491"/>
    <lineage>
        <taxon>Eukaryota</taxon>
        <taxon>Metazoa</taxon>
        <taxon>Ecdysozoa</taxon>
        <taxon>Arthropoda</taxon>
        <taxon>Hexapoda</taxon>
        <taxon>Insecta</taxon>
        <taxon>Pterygota</taxon>
        <taxon>Neoptera</taxon>
        <taxon>Paraneoptera</taxon>
        <taxon>Hemiptera</taxon>
        <taxon>Sternorrhyncha</taxon>
        <taxon>Aphidomorpha</taxon>
        <taxon>Aphidoidea</taxon>
        <taxon>Aphididae</taxon>
        <taxon>Aphidini</taxon>
        <taxon>Aphis</taxon>
        <taxon>Aphis</taxon>
    </lineage>
</organism>
<dbReference type="AlphaFoldDB" id="A0A6G0U9T7"/>
<protein>
    <submittedName>
        <fullName evidence="1">Uncharacterized protein</fullName>
    </submittedName>
</protein>
<accession>A0A6G0U9T7</accession>
<reference evidence="1 2" key="1">
    <citation type="submission" date="2019-08" db="EMBL/GenBank/DDBJ databases">
        <title>The genome of the soybean aphid Biotype 1, its phylome, world population structure and adaptation to the North American continent.</title>
        <authorList>
            <person name="Giordano R."/>
            <person name="Donthu R.K."/>
            <person name="Hernandez A.G."/>
            <person name="Wright C.L."/>
            <person name="Zimin A.V."/>
        </authorList>
    </citation>
    <scope>NUCLEOTIDE SEQUENCE [LARGE SCALE GENOMIC DNA]</scope>
    <source>
        <tissue evidence="1">Whole aphids</tissue>
    </source>
</reference>
<proteinExistence type="predicted"/>
<dbReference type="OrthoDB" id="10062872at2759"/>
<dbReference type="EMBL" id="VYZN01000001">
    <property type="protein sequence ID" value="KAE9545359.1"/>
    <property type="molecule type" value="Genomic_DNA"/>
</dbReference>
<sequence>MDVDQHFSPRHYGMYTIELNTEMDVSHPTLWSFISSRRKIQSGRDTYYLQLEAGRSPPKKLKKYLDVDKRLIKIWPHVETATAKWFYGEVATAICPRSFRTWVTRIDDFALTLNIIHELFMNYRYEKRVNYVMVDTKKNTRIIVKSIHSSLHRGRRGKFVREAKPYDKIIKPSIRFCPKTNTILPRLWGKICLEVFHTGRKISKRSKQKANNRNRNK</sequence>